<dbReference type="EMBL" id="JH413843">
    <property type="protein sequence ID" value="EHL29759.1"/>
    <property type="molecule type" value="Genomic_DNA"/>
</dbReference>
<keyword evidence="2" id="KW-1185">Reference proteome</keyword>
<sequence length="41" mass="4771">MMVISQDITAPLASLWKLTKLAHPEENCGYKTLWRLVIKDR</sequence>
<protein>
    <submittedName>
        <fullName evidence="1">Uncharacterized protein</fullName>
    </submittedName>
</protein>
<dbReference type="STRING" id="658187.LDG_8048"/>
<organism evidence="1 2">
    <name type="scientific">Legionella drancourtii LLAP12</name>
    <dbReference type="NCBI Taxonomy" id="658187"/>
    <lineage>
        <taxon>Bacteria</taxon>
        <taxon>Pseudomonadati</taxon>
        <taxon>Pseudomonadota</taxon>
        <taxon>Gammaproteobacteria</taxon>
        <taxon>Legionellales</taxon>
        <taxon>Legionellaceae</taxon>
        <taxon>Legionella</taxon>
    </lineage>
</organism>
<accession>G9ERX8</accession>
<dbReference type="InParanoid" id="G9ERX8"/>
<dbReference type="Proteomes" id="UP000002770">
    <property type="component" value="Unassembled WGS sequence"/>
</dbReference>
<proteinExistence type="predicted"/>
<reference evidence="1 2" key="1">
    <citation type="journal article" date="2011" name="BMC Genomics">
        <title>Insight into cross-talk between intra-amoebal pathogens.</title>
        <authorList>
            <person name="Gimenez G."/>
            <person name="Bertelli C."/>
            <person name="Moliner C."/>
            <person name="Robert C."/>
            <person name="Raoult D."/>
            <person name="Fournier P.E."/>
            <person name="Greub G."/>
        </authorList>
    </citation>
    <scope>NUCLEOTIDE SEQUENCE [LARGE SCALE GENOMIC DNA]</scope>
    <source>
        <strain evidence="1 2">LLAP12</strain>
    </source>
</reference>
<evidence type="ECO:0000313" key="1">
    <source>
        <dbReference type="EMBL" id="EHL29759.1"/>
    </source>
</evidence>
<gene>
    <name evidence="1" type="ORF">LDG_8048</name>
</gene>
<evidence type="ECO:0000313" key="2">
    <source>
        <dbReference type="Proteomes" id="UP000002770"/>
    </source>
</evidence>
<name>G9ERX8_9GAMM</name>
<dbReference type="HOGENOM" id="CLU_3272142_0_0_6"/>
<dbReference type="AlphaFoldDB" id="G9ERX8"/>